<organism evidence="1 2">
    <name type="scientific">Paenibacillus aestuarii</name>
    <dbReference type="NCBI Taxonomy" id="516965"/>
    <lineage>
        <taxon>Bacteria</taxon>
        <taxon>Bacillati</taxon>
        <taxon>Bacillota</taxon>
        <taxon>Bacilli</taxon>
        <taxon>Bacillales</taxon>
        <taxon>Paenibacillaceae</taxon>
        <taxon>Paenibacillus</taxon>
    </lineage>
</organism>
<protein>
    <submittedName>
        <fullName evidence="1">Uncharacterized protein</fullName>
    </submittedName>
</protein>
<reference evidence="2" key="1">
    <citation type="journal article" date="2019" name="Int. J. Syst. Evol. Microbiol.">
        <title>The Global Catalogue of Microorganisms (GCM) 10K type strain sequencing project: providing services to taxonomists for standard genome sequencing and annotation.</title>
        <authorList>
            <consortium name="The Broad Institute Genomics Platform"/>
            <consortium name="The Broad Institute Genome Sequencing Center for Infectious Disease"/>
            <person name="Wu L."/>
            <person name="Ma J."/>
        </authorList>
    </citation>
    <scope>NUCLEOTIDE SEQUENCE [LARGE SCALE GENOMIC DNA]</scope>
    <source>
        <strain evidence="2">KACC 11904</strain>
    </source>
</reference>
<proteinExistence type="predicted"/>
<accession>A0ABW0K8K3</accession>
<dbReference type="InterPro" id="IPR058600">
    <property type="entry name" value="YhjD-like"/>
</dbReference>
<gene>
    <name evidence="1" type="ORF">ACFPOG_12690</name>
</gene>
<sequence>MNFYELGEVELVKEYTLLHLLLSVFERDAKLLEQTLKTPAPYLELIQQSMDKVTGDLTRARKEMKRREMKIIEDKKTPDALQTKYLVKGGYHREINLLLSIIKPEIEVRMHYFLQKK</sequence>
<comment type="caution">
    <text evidence="1">The sequence shown here is derived from an EMBL/GenBank/DDBJ whole genome shotgun (WGS) entry which is preliminary data.</text>
</comment>
<dbReference type="Proteomes" id="UP001596044">
    <property type="component" value="Unassembled WGS sequence"/>
</dbReference>
<name>A0ABW0K8K3_9BACL</name>
<evidence type="ECO:0000313" key="2">
    <source>
        <dbReference type="Proteomes" id="UP001596044"/>
    </source>
</evidence>
<dbReference type="EMBL" id="JBHSMJ010000017">
    <property type="protein sequence ID" value="MFC5449122.1"/>
    <property type="molecule type" value="Genomic_DNA"/>
</dbReference>
<dbReference type="Pfam" id="PF26325">
    <property type="entry name" value="YhjD"/>
    <property type="match status" value="1"/>
</dbReference>
<dbReference type="RefSeq" id="WP_377524751.1">
    <property type="nucleotide sequence ID" value="NZ_JBHSMJ010000017.1"/>
</dbReference>
<keyword evidence="2" id="KW-1185">Reference proteome</keyword>
<evidence type="ECO:0000313" key="1">
    <source>
        <dbReference type="EMBL" id="MFC5449122.1"/>
    </source>
</evidence>